<comment type="domain">
    <text evidence="6">Has three domains with a flexible linker between the domains II and III and assumes an 'L' shape. Domain III is highly mobile and contacts RuvB.</text>
</comment>
<sequence length="207" mass="22494">MIGQISGKLIGKQPPEVLVDVNGVGYELQLPMTCFYALPPLGEPVTLVTHFVVREDAQLLYGFNNQAERSLFRLLIKTQGVGPKLALAILSGMNADEFVWAVNQNDVSRLVKLPGVGKKTAERLVIEMRDRLKDWQGSSTPATDAANIDAVTSDSTFVHPADARADALSALLSLGYKQNQADKALTAVYQQELSSEELIKASLKQLA</sequence>
<dbReference type="GO" id="GO:0009378">
    <property type="term" value="F:four-way junction helicase activity"/>
    <property type="evidence" value="ECO:0007669"/>
    <property type="project" value="InterPro"/>
</dbReference>
<dbReference type="InterPro" id="IPR010994">
    <property type="entry name" value="RuvA_2-like"/>
</dbReference>
<dbReference type="CDD" id="cd14332">
    <property type="entry name" value="UBA_RuvA_C"/>
    <property type="match status" value="1"/>
</dbReference>
<dbReference type="GO" id="GO:0006281">
    <property type="term" value="P:DNA repair"/>
    <property type="evidence" value="ECO:0007669"/>
    <property type="project" value="UniProtKB-UniRule"/>
</dbReference>
<gene>
    <name evidence="6" type="primary">ruvA</name>
    <name evidence="8" type="ORF">CWI81_00860</name>
</gene>
<name>A0A432ZGF9_9GAMM</name>
<comment type="subunit">
    <text evidence="6">Homotetramer. Forms an RuvA(8)-RuvB(12)-Holliday junction (HJ) complex. HJ DNA is sandwiched between 2 RuvA tetramers; dsDNA enters through RuvA and exits via RuvB. An RuvB hexamer assembles on each DNA strand where it exits the tetramer. Each RuvB hexamer is contacted by two RuvA subunits (via domain III) on 2 adjacent RuvB subunits; this complex drives branch migration. In the full resolvosome a probable DNA-RuvA(4)-RuvB(12)-RuvC(2) complex forms which resolves the HJ.</text>
</comment>
<dbReference type="Pfam" id="PF07499">
    <property type="entry name" value="RuvA_C"/>
    <property type="match status" value="1"/>
</dbReference>
<keyword evidence="5 6" id="KW-0234">DNA repair</keyword>
<dbReference type="InterPro" id="IPR000085">
    <property type="entry name" value="RuvA"/>
</dbReference>
<dbReference type="HAMAP" id="MF_00031">
    <property type="entry name" value="DNA_HJ_migration_RuvA"/>
    <property type="match status" value="1"/>
</dbReference>
<dbReference type="Proteomes" id="UP000287908">
    <property type="component" value="Unassembled WGS sequence"/>
</dbReference>
<dbReference type="Pfam" id="PF01330">
    <property type="entry name" value="RuvA_N"/>
    <property type="match status" value="1"/>
</dbReference>
<dbReference type="AlphaFoldDB" id="A0A432ZGF9"/>
<evidence type="ECO:0000256" key="5">
    <source>
        <dbReference type="ARBA" id="ARBA00023204"/>
    </source>
</evidence>
<dbReference type="Pfam" id="PF14520">
    <property type="entry name" value="HHH_5"/>
    <property type="match status" value="1"/>
</dbReference>
<dbReference type="GO" id="GO:0009379">
    <property type="term" value="C:Holliday junction helicase complex"/>
    <property type="evidence" value="ECO:0007669"/>
    <property type="project" value="InterPro"/>
</dbReference>
<keyword evidence="1 6" id="KW-0963">Cytoplasm</keyword>
<dbReference type="Gene3D" id="2.40.50.140">
    <property type="entry name" value="Nucleic acid-binding proteins"/>
    <property type="match status" value="1"/>
</dbReference>
<evidence type="ECO:0000256" key="2">
    <source>
        <dbReference type="ARBA" id="ARBA00022763"/>
    </source>
</evidence>
<dbReference type="SUPFAM" id="SSF46929">
    <property type="entry name" value="DNA helicase RuvA subunit, C-terminal domain"/>
    <property type="match status" value="1"/>
</dbReference>
<dbReference type="GO" id="GO:0000400">
    <property type="term" value="F:four-way junction DNA binding"/>
    <property type="evidence" value="ECO:0007669"/>
    <property type="project" value="UniProtKB-UniRule"/>
</dbReference>
<evidence type="ECO:0000256" key="6">
    <source>
        <dbReference type="HAMAP-Rule" id="MF_00031"/>
    </source>
</evidence>
<evidence type="ECO:0000256" key="1">
    <source>
        <dbReference type="ARBA" id="ARBA00022490"/>
    </source>
</evidence>
<dbReference type="GO" id="GO:0005737">
    <property type="term" value="C:cytoplasm"/>
    <property type="evidence" value="ECO:0007669"/>
    <property type="project" value="UniProtKB-SubCell"/>
</dbReference>
<evidence type="ECO:0000256" key="4">
    <source>
        <dbReference type="ARBA" id="ARBA00023172"/>
    </source>
</evidence>
<dbReference type="SUPFAM" id="SSF50249">
    <property type="entry name" value="Nucleic acid-binding proteins"/>
    <property type="match status" value="1"/>
</dbReference>
<dbReference type="RefSeq" id="WP_126783357.1">
    <property type="nucleotide sequence ID" value="NZ_PIQF01000001.1"/>
</dbReference>
<dbReference type="InterPro" id="IPR013849">
    <property type="entry name" value="DNA_helicase_Holl-junc_RuvA_I"/>
</dbReference>
<keyword evidence="2 6" id="KW-0227">DNA damage</keyword>
<organism evidence="8 9">
    <name type="scientific">Idiomarina seosinensis</name>
    <dbReference type="NCBI Taxonomy" id="281739"/>
    <lineage>
        <taxon>Bacteria</taxon>
        <taxon>Pseudomonadati</taxon>
        <taxon>Pseudomonadota</taxon>
        <taxon>Gammaproteobacteria</taxon>
        <taxon>Alteromonadales</taxon>
        <taxon>Idiomarinaceae</taxon>
        <taxon>Idiomarina</taxon>
    </lineage>
</organism>
<dbReference type="InterPro" id="IPR012340">
    <property type="entry name" value="NA-bd_OB-fold"/>
</dbReference>
<comment type="similarity">
    <text evidence="6">Belongs to the RuvA family.</text>
</comment>
<dbReference type="SUPFAM" id="SSF47781">
    <property type="entry name" value="RuvA domain 2-like"/>
    <property type="match status" value="1"/>
</dbReference>
<dbReference type="GO" id="GO:0005524">
    <property type="term" value="F:ATP binding"/>
    <property type="evidence" value="ECO:0007669"/>
    <property type="project" value="InterPro"/>
</dbReference>
<feature type="region of interest" description="Domain III" evidence="6">
    <location>
        <begin position="152"/>
        <end position="207"/>
    </location>
</feature>
<feature type="domain" description="Helix-hairpin-helix DNA-binding motif class 1" evidence="7">
    <location>
        <begin position="108"/>
        <end position="127"/>
    </location>
</feature>
<reference evidence="8 9" key="1">
    <citation type="journal article" date="2011" name="Front. Microbiol.">
        <title>Genomic signatures of strain selection and enhancement in Bacillus atrophaeus var. globigii, a historical biowarfare simulant.</title>
        <authorList>
            <person name="Gibbons H.S."/>
            <person name="Broomall S.M."/>
            <person name="McNew L.A."/>
            <person name="Daligault H."/>
            <person name="Chapman C."/>
            <person name="Bruce D."/>
            <person name="Karavis M."/>
            <person name="Krepps M."/>
            <person name="McGregor P.A."/>
            <person name="Hong C."/>
            <person name="Park K.H."/>
            <person name="Akmal A."/>
            <person name="Feldman A."/>
            <person name="Lin J.S."/>
            <person name="Chang W.E."/>
            <person name="Higgs B.W."/>
            <person name="Demirev P."/>
            <person name="Lindquist J."/>
            <person name="Liem A."/>
            <person name="Fochler E."/>
            <person name="Read T.D."/>
            <person name="Tapia R."/>
            <person name="Johnson S."/>
            <person name="Bishop-Lilly K.A."/>
            <person name="Detter C."/>
            <person name="Han C."/>
            <person name="Sozhamannan S."/>
            <person name="Rosenzweig C.N."/>
            <person name="Skowronski E.W."/>
        </authorList>
    </citation>
    <scope>NUCLEOTIDE SEQUENCE [LARGE SCALE GENOMIC DNA]</scope>
    <source>
        <strain evidence="8 9">CL-SP19</strain>
    </source>
</reference>
<comment type="function">
    <text evidence="6">The RuvA-RuvB-RuvC complex processes Holliday junction (HJ) DNA during genetic recombination and DNA repair, while the RuvA-RuvB complex plays an important role in the rescue of blocked DNA replication forks via replication fork reversal (RFR). RuvA specifically binds to HJ cruciform DNA, conferring on it an open structure. The RuvB hexamer acts as an ATP-dependent pump, pulling dsDNA into and through the RuvAB complex. HJ branch migration allows RuvC to scan DNA until it finds its consensus sequence, where it cleaves and resolves the cruciform DNA.</text>
</comment>
<dbReference type="SMART" id="SM00278">
    <property type="entry name" value="HhH1"/>
    <property type="match status" value="2"/>
</dbReference>
<dbReference type="NCBIfam" id="TIGR00084">
    <property type="entry name" value="ruvA"/>
    <property type="match status" value="1"/>
</dbReference>
<keyword evidence="4 6" id="KW-0233">DNA recombination</keyword>
<evidence type="ECO:0000313" key="8">
    <source>
        <dbReference type="EMBL" id="RUO77087.1"/>
    </source>
</evidence>
<dbReference type="GO" id="GO:0006310">
    <property type="term" value="P:DNA recombination"/>
    <property type="evidence" value="ECO:0007669"/>
    <property type="project" value="UniProtKB-UniRule"/>
</dbReference>
<dbReference type="OrthoDB" id="5293449at2"/>
<evidence type="ECO:0000256" key="3">
    <source>
        <dbReference type="ARBA" id="ARBA00023125"/>
    </source>
</evidence>
<protein>
    <recommendedName>
        <fullName evidence="6">Holliday junction branch migration complex subunit RuvA</fullName>
    </recommendedName>
</protein>
<evidence type="ECO:0000313" key="9">
    <source>
        <dbReference type="Proteomes" id="UP000287908"/>
    </source>
</evidence>
<comment type="caution">
    <text evidence="6">Lacks conserved residue(s) required for the propagation of feature annotation.</text>
</comment>
<dbReference type="GO" id="GO:0048476">
    <property type="term" value="C:Holliday junction resolvase complex"/>
    <property type="evidence" value="ECO:0007669"/>
    <property type="project" value="UniProtKB-UniRule"/>
</dbReference>
<keyword evidence="9" id="KW-1185">Reference proteome</keyword>
<dbReference type="InterPro" id="IPR003583">
    <property type="entry name" value="Hlx-hairpin-Hlx_DNA-bd_motif"/>
</dbReference>
<feature type="domain" description="Helix-hairpin-helix DNA-binding motif class 1" evidence="7">
    <location>
        <begin position="73"/>
        <end position="92"/>
    </location>
</feature>
<accession>A0A432ZGF9</accession>
<dbReference type="Gene3D" id="1.10.150.20">
    <property type="entry name" value="5' to 3' exonuclease, C-terminal subdomain"/>
    <property type="match status" value="1"/>
</dbReference>
<dbReference type="Gene3D" id="1.10.8.10">
    <property type="entry name" value="DNA helicase RuvA subunit, C-terminal domain"/>
    <property type="match status" value="1"/>
</dbReference>
<comment type="subcellular location">
    <subcellularLocation>
        <location evidence="6">Cytoplasm</location>
    </subcellularLocation>
</comment>
<evidence type="ECO:0000259" key="7">
    <source>
        <dbReference type="SMART" id="SM00278"/>
    </source>
</evidence>
<comment type="caution">
    <text evidence="8">The sequence shown here is derived from an EMBL/GenBank/DDBJ whole genome shotgun (WGS) entry which is preliminary data.</text>
</comment>
<dbReference type="EMBL" id="PIQF01000001">
    <property type="protein sequence ID" value="RUO77087.1"/>
    <property type="molecule type" value="Genomic_DNA"/>
</dbReference>
<feature type="region of interest" description="Domain I" evidence="6">
    <location>
        <begin position="1"/>
        <end position="64"/>
    </location>
</feature>
<keyword evidence="3 6" id="KW-0238">DNA-binding</keyword>
<dbReference type="InterPro" id="IPR036267">
    <property type="entry name" value="RuvA_C_sf"/>
</dbReference>
<dbReference type="InterPro" id="IPR011114">
    <property type="entry name" value="RuvA_C"/>
</dbReference>
<proteinExistence type="inferred from homology"/>